<accession>A0ABX7G495</accession>
<dbReference type="NCBIfam" id="TIGR00229">
    <property type="entry name" value="sensory_box"/>
    <property type="match status" value="1"/>
</dbReference>
<keyword evidence="1" id="KW-0472">Membrane</keyword>
<dbReference type="Proteomes" id="UP000596252">
    <property type="component" value="Chromosome"/>
</dbReference>
<dbReference type="SMART" id="SM00091">
    <property type="entry name" value="PAS"/>
    <property type="match status" value="1"/>
</dbReference>
<dbReference type="InterPro" id="IPR029787">
    <property type="entry name" value="Nucleotide_cyclase"/>
</dbReference>
<keyword evidence="1" id="KW-1133">Transmembrane helix</keyword>
<dbReference type="NCBIfam" id="TIGR00254">
    <property type="entry name" value="GGDEF"/>
    <property type="match status" value="1"/>
</dbReference>
<evidence type="ECO:0000259" key="6">
    <source>
        <dbReference type="PROSITE" id="PS50887"/>
    </source>
</evidence>
<dbReference type="CDD" id="cd01948">
    <property type="entry name" value="EAL"/>
    <property type="match status" value="1"/>
</dbReference>
<dbReference type="SUPFAM" id="SSF55785">
    <property type="entry name" value="PYP-like sensor domain (PAS domain)"/>
    <property type="match status" value="1"/>
</dbReference>
<protein>
    <submittedName>
        <fullName evidence="7">EAL domain-containing protein</fullName>
    </submittedName>
</protein>
<dbReference type="EMBL" id="CP069213">
    <property type="protein sequence ID" value="QRH01988.1"/>
    <property type="molecule type" value="Genomic_DNA"/>
</dbReference>
<dbReference type="CDD" id="cd01949">
    <property type="entry name" value="GGDEF"/>
    <property type="match status" value="1"/>
</dbReference>
<organism evidence="7 8">
    <name type="scientific">Shewanella litorisediminis</name>
    <dbReference type="NCBI Taxonomy" id="1173586"/>
    <lineage>
        <taxon>Bacteria</taxon>
        <taxon>Pseudomonadati</taxon>
        <taxon>Pseudomonadota</taxon>
        <taxon>Gammaproteobacteria</taxon>
        <taxon>Alteromonadales</taxon>
        <taxon>Shewanellaceae</taxon>
        <taxon>Shewanella</taxon>
    </lineage>
</organism>
<sequence>MASLHDYSLRQKLILFAVLPILTLALFGIIRAMGLHQEFQTASRNALAIQISGQTAELVYALQNERSLSLNYLSDKPTTTEMDLRAQQAKTDLSYRHLLQSHALEKFHAGLTNDEAKNFNEVMTNIKTSANRLPLVRQALAQRQWDEPGFFNRFNDELLLLINQLQHQTDDAAQSRAYSDLLLVLRIQELAARERGLMTRLLSANTLELSSFNQLETLIKEQDHGENLALDTFEEQHRVLLQKLQYSLPSQQVENIRAQVAQQRNISQLAWEMSDSLGYGGLIHCFKNFLLRGDEDYATQFTTKWEAMSLLLAKLQALPNLSPVQRDAIDEIKQTLLRYHTGIPKIRQLRASGVPVQTIDARVRVDDSHLRSALDTLRYPAPPVKASLWWELANERTAMLQDMARSIAAHIQGLSQYQMKISLIYIGIYAASALLTLILSLLLGRKITASFMGKIESIASDMQKMADDPKLELTIKTKGSDEIAAMAEAMNKMLKERKKYRQALVRAAAVFEYSAEGIMVTDADNHIELINPAFSQITGYSIDEVKGRNPSILSSHRNPPHLYDAMWESLRSTGKWEGEIWNRRKDGEVYPEYLAITLVRDDEGRIVHHIGLFMDISRRKQYEQDIWYKANFDALTDLPNRKLLSERLGHELKMAEHDGRKLAVMVLDLDRFKYINDTQGHDCGDLLLKAVAKRLQTVMGSTDFIARLGGDEFAIVLPRLGQEHAVEQYAKRLLQSMADPFKVEQGSVSVSASLGIGLYPQDGLDVETLLSNAETAMYGAKDEGRNHFKYFTQEMNLALIERLGMERDLRRAVANDEFCLFYQPVVDMESGEVTSLEALLRWQDPEQGLVSPVRFIPVAEDMGLMGELGQWVMDKALADLARLHAMGFGLSMAINVSACQCHCKRQSLDEQLRSALSRHGIAPRHLHVEITESLLLDNSHHCLETLNNIRDLGCAIYLDDFGTGYSSLSYLKKFPISAIKIDKSFVEQLPGCESDASLVRAIVNMGKSLGMKLVAEGIESKDQQAFLQALGSQFGQGYLYSRPLPFDELLPWLERRQHSSSDGFACQNS</sequence>
<feature type="domain" description="HAMP" evidence="5">
    <location>
        <begin position="449"/>
        <end position="502"/>
    </location>
</feature>
<evidence type="ECO:0000313" key="7">
    <source>
        <dbReference type="EMBL" id="QRH01988.1"/>
    </source>
</evidence>
<dbReference type="Pfam" id="PF13426">
    <property type="entry name" value="PAS_9"/>
    <property type="match status" value="1"/>
</dbReference>
<dbReference type="SMART" id="SM00267">
    <property type="entry name" value="GGDEF"/>
    <property type="match status" value="1"/>
</dbReference>
<dbReference type="Pfam" id="PF00990">
    <property type="entry name" value="GGDEF"/>
    <property type="match status" value="1"/>
</dbReference>
<dbReference type="PROSITE" id="PS50113">
    <property type="entry name" value="PAC"/>
    <property type="match status" value="1"/>
</dbReference>
<feature type="transmembrane region" description="Helical" evidence="1">
    <location>
        <begin position="12"/>
        <end position="34"/>
    </location>
</feature>
<dbReference type="InterPro" id="IPR001610">
    <property type="entry name" value="PAC"/>
</dbReference>
<dbReference type="SMART" id="SM00052">
    <property type="entry name" value="EAL"/>
    <property type="match status" value="1"/>
</dbReference>
<feature type="domain" description="PAS" evidence="2">
    <location>
        <begin position="503"/>
        <end position="549"/>
    </location>
</feature>
<dbReference type="InterPro" id="IPR013587">
    <property type="entry name" value="Nitrate/nitrite_sensing"/>
</dbReference>
<dbReference type="InterPro" id="IPR001633">
    <property type="entry name" value="EAL_dom"/>
</dbReference>
<feature type="domain" description="PAC" evidence="3">
    <location>
        <begin position="576"/>
        <end position="628"/>
    </location>
</feature>
<dbReference type="Pfam" id="PF08376">
    <property type="entry name" value="NIT"/>
    <property type="match status" value="1"/>
</dbReference>
<evidence type="ECO:0000313" key="8">
    <source>
        <dbReference type="Proteomes" id="UP000596252"/>
    </source>
</evidence>
<evidence type="ECO:0000256" key="1">
    <source>
        <dbReference type="SAM" id="Phobius"/>
    </source>
</evidence>
<dbReference type="InterPro" id="IPR035919">
    <property type="entry name" value="EAL_sf"/>
</dbReference>
<dbReference type="Gene3D" id="6.10.340.10">
    <property type="match status" value="1"/>
</dbReference>
<keyword evidence="8" id="KW-1185">Reference proteome</keyword>
<gene>
    <name evidence="7" type="ORF">JQC75_00645</name>
</gene>
<feature type="domain" description="EAL" evidence="4">
    <location>
        <begin position="802"/>
        <end position="1057"/>
    </location>
</feature>
<dbReference type="PANTHER" id="PTHR44757">
    <property type="entry name" value="DIGUANYLATE CYCLASE DGCP"/>
    <property type="match status" value="1"/>
</dbReference>
<dbReference type="Pfam" id="PF00563">
    <property type="entry name" value="EAL"/>
    <property type="match status" value="1"/>
</dbReference>
<keyword evidence="1" id="KW-0812">Transmembrane</keyword>
<dbReference type="PROSITE" id="PS50885">
    <property type="entry name" value="HAMP"/>
    <property type="match status" value="1"/>
</dbReference>
<feature type="domain" description="GGDEF" evidence="6">
    <location>
        <begin position="660"/>
        <end position="793"/>
    </location>
</feature>
<dbReference type="Gene3D" id="3.30.450.20">
    <property type="entry name" value="PAS domain"/>
    <property type="match status" value="1"/>
</dbReference>
<evidence type="ECO:0000259" key="3">
    <source>
        <dbReference type="PROSITE" id="PS50113"/>
    </source>
</evidence>
<dbReference type="InterPro" id="IPR035965">
    <property type="entry name" value="PAS-like_dom_sf"/>
</dbReference>
<dbReference type="PROSITE" id="PS50887">
    <property type="entry name" value="GGDEF"/>
    <property type="match status" value="1"/>
</dbReference>
<dbReference type="SUPFAM" id="SSF141868">
    <property type="entry name" value="EAL domain-like"/>
    <property type="match status" value="1"/>
</dbReference>
<dbReference type="InterPro" id="IPR000014">
    <property type="entry name" value="PAS"/>
</dbReference>
<dbReference type="Gene3D" id="3.30.70.270">
    <property type="match status" value="1"/>
</dbReference>
<proteinExistence type="predicted"/>
<dbReference type="InterPro" id="IPR043128">
    <property type="entry name" value="Rev_trsase/Diguanyl_cyclase"/>
</dbReference>
<dbReference type="InterPro" id="IPR000160">
    <property type="entry name" value="GGDEF_dom"/>
</dbReference>
<dbReference type="CDD" id="cd00130">
    <property type="entry name" value="PAS"/>
    <property type="match status" value="1"/>
</dbReference>
<dbReference type="RefSeq" id="WP_203325647.1">
    <property type="nucleotide sequence ID" value="NZ_CP069213.1"/>
</dbReference>
<dbReference type="PANTHER" id="PTHR44757:SF2">
    <property type="entry name" value="BIOFILM ARCHITECTURE MAINTENANCE PROTEIN MBAA"/>
    <property type="match status" value="1"/>
</dbReference>
<name>A0ABX7G495_9GAMM</name>
<dbReference type="SUPFAM" id="SSF55073">
    <property type="entry name" value="Nucleotide cyclase"/>
    <property type="match status" value="1"/>
</dbReference>
<dbReference type="Gene3D" id="3.20.20.450">
    <property type="entry name" value="EAL domain"/>
    <property type="match status" value="1"/>
</dbReference>
<feature type="transmembrane region" description="Helical" evidence="1">
    <location>
        <begin position="423"/>
        <end position="444"/>
    </location>
</feature>
<dbReference type="PROSITE" id="PS50112">
    <property type="entry name" value="PAS"/>
    <property type="match status" value="1"/>
</dbReference>
<evidence type="ECO:0000259" key="4">
    <source>
        <dbReference type="PROSITE" id="PS50883"/>
    </source>
</evidence>
<dbReference type="SMART" id="SM00086">
    <property type="entry name" value="PAC"/>
    <property type="match status" value="1"/>
</dbReference>
<dbReference type="PROSITE" id="PS50883">
    <property type="entry name" value="EAL"/>
    <property type="match status" value="1"/>
</dbReference>
<reference evidence="7 8" key="1">
    <citation type="journal article" date="2012" name="Antonie Van Leeuwenhoek">
        <title>Shewanella litorisediminis sp. nov., a gammaproteobacterium isolated from a tidal flat sediment.</title>
        <authorList>
            <person name="Lee M.H."/>
            <person name="Yoon J.H."/>
        </authorList>
    </citation>
    <scope>NUCLEOTIDE SEQUENCE [LARGE SCALE GENOMIC DNA]</scope>
    <source>
        <strain evidence="7 8">SMK1-12</strain>
    </source>
</reference>
<evidence type="ECO:0000259" key="5">
    <source>
        <dbReference type="PROSITE" id="PS50885"/>
    </source>
</evidence>
<dbReference type="InterPro" id="IPR000700">
    <property type="entry name" value="PAS-assoc_C"/>
</dbReference>
<dbReference type="InterPro" id="IPR003660">
    <property type="entry name" value="HAMP_dom"/>
</dbReference>
<dbReference type="InterPro" id="IPR052155">
    <property type="entry name" value="Biofilm_reg_signaling"/>
</dbReference>
<evidence type="ECO:0000259" key="2">
    <source>
        <dbReference type="PROSITE" id="PS50112"/>
    </source>
</evidence>